<dbReference type="InterPro" id="IPR051055">
    <property type="entry name" value="PIF1_helicase"/>
</dbReference>
<dbReference type="Pfam" id="PF21530">
    <property type="entry name" value="Pif1_2B_dom"/>
    <property type="match status" value="1"/>
</dbReference>
<dbReference type="EMBL" id="MGEQ01000003">
    <property type="protein sequence ID" value="OGL87114.1"/>
    <property type="molecule type" value="Genomic_DNA"/>
</dbReference>
<evidence type="ECO:0000313" key="3">
    <source>
        <dbReference type="Proteomes" id="UP000176593"/>
    </source>
</evidence>
<dbReference type="PANTHER" id="PTHR47642">
    <property type="entry name" value="ATP-DEPENDENT DNA HELICASE"/>
    <property type="match status" value="1"/>
</dbReference>
<dbReference type="InterPro" id="IPR049163">
    <property type="entry name" value="Pif1-like_2B_dom"/>
</dbReference>
<dbReference type="PANTHER" id="PTHR47642:SF7">
    <property type="entry name" value="ATP-DEPENDENT DNA HELICASE PIF1"/>
    <property type="match status" value="1"/>
</dbReference>
<dbReference type="InterPro" id="IPR027417">
    <property type="entry name" value="P-loop_NTPase"/>
</dbReference>
<dbReference type="Pfam" id="PF05970">
    <property type="entry name" value="PIF1"/>
    <property type="match status" value="1"/>
</dbReference>
<evidence type="ECO:0000259" key="1">
    <source>
        <dbReference type="SMART" id="SM00382"/>
    </source>
</evidence>
<dbReference type="GO" id="GO:0003678">
    <property type="term" value="F:DNA helicase activity"/>
    <property type="evidence" value="ECO:0007669"/>
    <property type="project" value="InterPro"/>
</dbReference>
<reference evidence="2 3" key="1">
    <citation type="journal article" date="2016" name="Nat. Commun.">
        <title>Thousands of microbial genomes shed light on interconnected biogeochemical processes in an aquifer system.</title>
        <authorList>
            <person name="Anantharaman K."/>
            <person name="Brown C.T."/>
            <person name="Hug L.A."/>
            <person name="Sharon I."/>
            <person name="Castelle C.J."/>
            <person name="Probst A.J."/>
            <person name="Thomas B.C."/>
            <person name="Singh A."/>
            <person name="Wilkins M.J."/>
            <person name="Karaoz U."/>
            <person name="Brodie E.L."/>
            <person name="Williams K.H."/>
            <person name="Hubbard S.S."/>
            <person name="Banfield J.F."/>
        </authorList>
    </citation>
    <scope>NUCLEOTIDE SEQUENCE [LARGE SCALE GENOMIC DNA]</scope>
</reference>
<dbReference type="CDD" id="cd18037">
    <property type="entry name" value="DEXSc_Pif1_like"/>
    <property type="match status" value="1"/>
</dbReference>
<proteinExistence type="predicted"/>
<dbReference type="AlphaFoldDB" id="A0A1F7VAX2"/>
<accession>A0A1F7VAX2</accession>
<dbReference type="SUPFAM" id="SSF52540">
    <property type="entry name" value="P-loop containing nucleoside triphosphate hydrolases"/>
    <property type="match status" value="2"/>
</dbReference>
<name>A0A1F7VAX2_9BACT</name>
<dbReference type="CDD" id="cd18809">
    <property type="entry name" value="SF1_C_RecD"/>
    <property type="match status" value="1"/>
</dbReference>
<feature type="domain" description="AAA+ ATPase" evidence="1">
    <location>
        <begin position="12"/>
        <end position="324"/>
    </location>
</feature>
<dbReference type="InterPro" id="IPR003593">
    <property type="entry name" value="AAA+_ATPase"/>
</dbReference>
<dbReference type="InterPro" id="IPR010285">
    <property type="entry name" value="DNA_helicase_pif1-like_DEAD"/>
</dbReference>
<dbReference type="SMART" id="SM00382">
    <property type="entry name" value="AAA"/>
    <property type="match status" value="1"/>
</dbReference>
<sequence>MTQAQALNILKTGNSVFLTGEPGAGKTYTINKYVSYLRSKKVNVAITASTGIAATHVGGMTIHSWSGIGISKMLSKEELREIARNSRILNRMLKTSVLIIDEISMLDGRTFDLIELVCRTVRKKDEPFGGMQVVCVGDFFQLPPVSRQGEPIPEFAFQSKAWQMMDPRVCYLTEHHRQDDKVFLGVLRSMRSGFLSDEDKDVLLSRSVDTNFDHADLDVPKLFTHNANVDQLNEYELRRIPGKKESFDMEMHGAPPLVEQLKRGCLSPETLHLKKGAQVMFTKNSFNENYVNGTIGVITGFMPESKYPIVRTRSGQVIEVAKSSWSIRAEDKELASIVQFPLRLAWAMTVHKSQGMSLDAAFVDLSNAFVCGQGYVALSRVRNLEGLHLGGLNAQALEVNQDVLMKDAEFRDQSHDAEELLEMLTEEDLKTRHDAFVRDCNGIIESDVEEWIQLLKKPKKAIKKRKK</sequence>
<comment type="caution">
    <text evidence="2">The sequence shown here is derived from an EMBL/GenBank/DDBJ whole genome shotgun (WGS) entry which is preliminary data.</text>
</comment>
<gene>
    <name evidence="2" type="ORF">A3I41_04200</name>
</gene>
<evidence type="ECO:0000313" key="2">
    <source>
        <dbReference type="EMBL" id="OGL87114.1"/>
    </source>
</evidence>
<organism evidence="2 3">
    <name type="scientific">Candidatus Uhrbacteria bacterium RIFCSPLOWO2_02_FULL_48_18</name>
    <dbReference type="NCBI Taxonomy" id="1802408"/>
    <lineage>
        <taxon>Bacteria</taxon>
        <taxon>Candidatus Uhriibacteriota</taxon>
    </lineage>
</organism>
<protein>
    <recommendedName>
        <fullName evidence="1">AAA+ ATPase domain-containing protein</fullName>
    </recommendedName>
</protein>
<dbReference type="Gene3D" id="3.40.50.300">
    <property type="entry name" value="P-loop containing nucleotide triphosphate hydrolases"/>
    <property type="match status" value="2"/>
</dbReference>
<dbReference type="Proteomes" id="UP000176593">
    <property type="component" value="Unassembled WGS sequence"/>
</dbReference>
<dbReference type="GO" id="GO:0006281">
    <property type="term" value="P:DNA repair"/>
    <property type="evidence" value="ECO:0007669"/>
    <property type="project" value="InterPro"/>
</dbReference>
<dbReference type="GO" id="GO:0000723">
    <property type="term" value="P:telomere maintenance"/>
    <property type="evidence" value="ECO:0007669"/>
    <property type="project" value="InterPro"/>
</dbReference>